<accession>A0A059EWT6</accession>
<dbReference type="Proteomes" id="UP000030655">
    <property type="component" value="Unassembled WGS sequence"/>
</dbReference>
<dbReference type="VEuPathDB" id="MicrosporidiaDB:H312_03129"/>
<dbReference type="GO" id="GO:0008180">
    <property type="term" value="C:COP9 signalosome"/>
    <property type="evidence" value="ECO:0007669"/>
    <property type="project" value="TreeGrafter"/>
</dbReference>
<proteinExistence type="predicted"/>
<dbReference type="STRING" id="1288291.A0A059EWT6"/>
<evidence type="ECO:0000313" key="3">
    <source>
        <dbReference type="Proteomes" id="UP000030655"/>
    </source>
</evidence>
<dbReference type="EMBL" id="KK365269">
    <property type="protein sequence ID" value="KCZ79488.1"/>
    <property type="molecule type" value="Genomic_DNA"/>
</dbReference>
<dbReference type="AlphaFoldDB" id="A0A059EWT6"/>
<reference evidence="3" key="1">
    <citation type="submission" date="2013-02" db="EMBL/GenBank/DDBJ databases">
        <authorList>
            <consortium name="The Broad Institute Genome Sequencing Platform"/>
            <person name="Cuomo C."/>
            <person name="Becnel J."/>
            <person name="Sanscrainte N."/>
            <person name="Walker B."/>
            <person name="Young S.K."/>
            <person name="Zeng Q."/>
            <person name="Gargeya S."/>
            <person name="Fitzgerald M."/>
            <person name="Haas B."/>
            <person name="Abouelleil A."/>
            <person name="Alvarado L."/>
            <person name="Arachchi H.M."/>
            <person name="Berlin A.M."/>
            <person name="Chapman S.B."/>
            <person name="Dewar J."/>
            <person name="Goldberg J."/>
            <person name="Griggs A."/>
            <person name="Gujja S."/>
            <person name="Hansen M."/>
            <person name="Howarth C."/>
            <person name="Imamovic A."/>
            <person name="Larimer J."/>
            <person name="McCowan C."/>
            <person name="Murphy C."/>
            <person name="Neiman D."/>
            <person name="Pearson M."/>
            <person name="Priest M."/>
            <person name="Roberts A."/>
            <person name="Saif S."/>
            <person name="Shea T."/>
            <person name="Sisk P."/>
            <person name="Sykes S."/>
            <person name="Wortman J."/>
            <person name="Nusbaum C."/>
            <person name="Birren B."/>
        </authorList>
    </citation>
    <scope>NUCLEOTIDE SEQUENCE [LARGE SCALE GENOMIC DNA]</scope>
    <source>
        <strain evidence="3">PRA339</strain>
    </source>
</reference>
<dbReference type="PANTHER" id="PTHR10758">
    <property type="entry name" value="26S PROTEASOME NON-ATPASE REGULATORY SUBUNIT 3/COP9 SIGNALOSOME COMPLEX SUBUNIT 3"/>
    <property type="match status" value="1"/>
</dbReference>
<keyword evidence="3" id="KW-1185">Reference proteome</keyword>
<reference evidence="2 3" key="2">
    <citation type="submission" date="2014-03" db="EMBL/GenBank/DDBJ databases">
        <title>The Genome Sequence of Anncaliia algerae insect isolate PRA339.</title>
        <authorList>
            <consortium name="The Broad Institute Genome Sequencing Platform"/>
            <consortium name="The Broad Institute Genome Sequencing Center for Infectious Disease"/>
            <person name="Cuomo C."/>
            <person name="Becnel J."/>
            <person name="Sanscrainte N."/>
            <person name="Walker B."/>
            <person name="Young S.K."/>
            <person name="Zeng Q."/>
            <person name="Gargeya S."/>
            <person name="Fitzgerald M."/>
            <person name="Haas B."/>
            <person name="Abouelleil A."/>
            <person name="Alvarado L."/>
            <person name="Arachchi H.M."/>
            <person name="Berlin A.M."/>
            <person name="Chapman S.B."/>
            <person name="Dewar J."/>
            <person name="Goldberg J."/>
            <person name="Griggs A."/>
            <person name="Gujja S."/>
            <person name="Hansen M."/>
            <person name="Howarth C."/>
            <person name="Imamovic A."/>
            <person name="Larimer J."/>
            <person name="McCowan C."/>
            <person name="Murphy C."/>
            <person name="Neiman D."/>
            <person name="Pearson M."/>
            <person name="Priest M."/>
            <person name="Roberts A."/>
            <person name="Saif S."/>
            <person name="Shea T."/>
            <person name="Sisk P."/>
            <person name="Sykes S."/>
            <person name="Wortman J."/>
            <person name="Nusbaum C."/>
            <person name="Birren B."/>
        </authorList>
    </citation>
    <scope>NUCLEOTIDE SEQUENCE [LARGE SCALE GENOMIC DNA]</scope>
    <source>
        <strain evidence="2 3">PRA339</strain>
    </source>
</reference>
<keyword evidence="1" id="KW-0963">Cytoplasm</keyword>
<sequence>MESTNVQELLNFLLTNENYINVIQEFKESSEVLLKLEELPNSSTTDLGRLILLILKIRKEIYNKNYQIIEEITMDHLEEIKMECDFLTSILINYYFICSSRLNKLDRNLYFHLLTIHKELTHSECVSVLTNICFKIGISLRKNIEIVYPVELNHQGLYYYYRGFMHLMNENYKDSYSLLKHSLVLRSSFKTHICLLVNSLLLNETFKLIKNKRFVPYIELMNSVKDGDIQRFKDVVKKFKSTFERDLLYGVILRLENNVKLQNFKKMSKVYSTIKVKDLIKRGIGKDMLNTKEEIIHFNKPLKLAHDINSRIEECKEVMNKMESLMKYNEVESVNYENTVME</sequence>
<name>A0A059EWT6_9MICR</name>
<dbReference type="OrthoDB" id="1713558at2759"/>
<protein>
    <submittedName>
        <fullName evidence="2">Uncharacterized protein</fullName>
    </submittedName>
</protein>
<dbReference type="PANTHER" id="PTHR10758:SF1">
    <property type="entry name" value="COP9 SIGNALOSOME COMPLEX SUBUNIT 3"/>
    <property type="match status" value="1"/>
</dbReference>
<dbReference type="InterPro" id="IPR050756">
    <property type="entry name" value="CSN3"/>
</dbReference>
<organism evidence="2 3">
    <name type="scientific">Anncaliia algerae PRA339</name>
    <dbReference type="NCBI Taxonomy" id="1288291"/>
    <lineage>
        <taxon>Eukaryota</taxon>
        <taxon>Fungi</taxon>
        <taxon>Fungi incertae sedis</taxon>
        <taxon>Microsporidia</taxon>
        <taxon>Tubulinosematoidea</taxon>
        <taxon>Tubulinosematidae</taxon>
        <taxon>Anncaliia</taxon>
    </lineage>
</organism>
<dbReference type="HOGENOM" id="CLU_811263_0_0_1"/>
<evidence type="ECO:0000256" key="1">
    <source>
        <dbReference type="ARBA" id="ARBA00022490"/>
    </source>
</evidence>
<dbReference type="GO" id="GO:0006511">
    <property type="term" value="P:ubiquitin-dependent protein catabolic process"/>
    <property type="evidence" value="ECO:0007669"/>
    <property type="project" value="TreeGrafter"/>
</dbReference>
<gene>
    <name evidence="2" type="ORF">H312_03129</name>
</gene>
<evidence type="ECO:0000313" key="2">
    <source>
        <dbReference type="EMBL" id="KCZ79488.1"/>
    </source>
</evidence>